<dbReference type="Proteomes" id="UP000216442">
    <property type="component" value="Unassembled WGS sequence"/>
</dbReference>
<sequence length="70" mass="7204">MRHIGDVVALPIGRAIARIAPLCDPLCIAGRGGKVKQAVAVDIGERDPLVRSSGQMRVRGPAAVSSGMGK</sequence>
<organism evidence="1 2">
    <name type="scientific">Mesorhizobium temperatum</name>
    <dbReference type="NCBI Taxonomy" id="241416"/>
    <lineage>
        <taxon>Bacteria</taxon>
        <taxon>Pseudomonadati</taxon>
        <taxon>Pseudomonadota</taxon>
        <taxon>Alphaproteobacteria</taxon>
        <taxon>Hyphomicrobiales</taxon>
        <taxon>Phyllobacteriaceae</taxon>
        <taxon>Mesorhizobium</taxon>
    </lineage>
</organism>
<proteinExistence type="predicted"/>
<reference evidence="1 2" key="1">
    <citation type="submission" date="2017-08" db="EMBL/GenBank/DDBJ databases">
        <title>Mesorhizobium wenxinae sp. nov., a novel rhizobial species isolated from root nodules of chickpea (Cicer arietinum L.).</title>
        <authorList>
            <person name="Zhang J."/>
        </authorList>
    </citation>
    <scope>NUCLEOTIDE SEQUENCE [LARGE SCALE GENOMIC DNA]</scope>
    <source>
        <strain evidence="1 2">SDW018</strain>
    </source>
</reference>
<evidence type="ECO:0000313" key="2">
    <source>
        <dbReference type="Proteomes" id="UP000216442"/>
    </source>
</evidence>
<dbReference type="AlphaFoldDB" id="A0A271LSI1"/>
<dbReference type="EMBL" id="NPKJ01000022">
    <property type="protein sequence ID" value="PAQ11034.1"/>
    <property type="molecule type" value="Genomic_DNA"/>
</dbReference>
<name>A0A271LSI1_9HYPH</name>
<gene>
    <name evidence="1" type="ORF">CIT26_07070</name>
</gene>
<keyword evidence="2" id="KW-1185">Reference proteome</keyword>
<protein>
    <submittedName>
        <fullName evidence="1">Uncharacterized protein</fullName>
    </submittedName>
</protein>
<evidence type="ECO:0000313" key="1">
    <source>
        <dbReference type="EMBL" id="PAQ11034.1"/>
    </source>
</evidence>
<comment type="caution">
    <text evidence="1">The sequence shown here is derived from an EMBL/GenBank/DDBJ whole genome shotgun (WGS) entry which is preliminary data.</text>
</comment>
<accession>A0A271LSI1</accession>